<name>A0A6C0E6U7_9ZZZZ</name>
<accession>A0A6C0E6U7</accession>
<dbReference type="AlphaFoldDB" id="A0A6C0E6U7"/>
<organism evidence="1">
    <name type="scientific">viral metagenome</name>
    <dbReference type="NCBI Taxonomy" id="1070528"/>
    <lineage>
        <taxon>unclassified sequences</taxon>
        <taxon>metagenomes</taxon>
        <taxon>organismal metagenomes</taxon>
    </lineage>
</organism>
<protein>
    <submittedName>
        <fullName evidence="1">Uncharacterized protein</fullName>
    </submittedName>
</protein>
<sequence>MEIADYTKEVLKTLQNIPPHKLFLQKAKKKKIIDNQNISITMIDCYEKFKTELKVIVTTKKPFFYCYYCNQNLCYHVAYLLQNNLSISDANMISLYALWSPLFVKKIINMLYTSTGDLNSVNTDNVPWWIDEYKSISNDIACPVCLDTFANDMQKILNGDLKKNIIKQCEKCLKPIHITCLNTWHQKHPVKDRDTLRCLHCHS</sequence>
<evidence type="ECO:0000313" key="1">
    <source>
        <dbReference type="EMBL" id="QHT24896.1"/>
    </source>
</evidence>
<reference evidence="1" key="1">
    <citation type="journal article" date="2020" name="Nature">
        <title>Giant virus diversity and host interactions through global metagenomics.</title>
        <authorList>
            <person name="Schulz F."/>
            <person name="Roux S."/>
            <person name="Paez-Espino D."/>
            <person name="Jungbluth S."/>
            <person name="Walsh D.A."/>
            <person name="Denef V.J."/>
            <person name="McMahon K.D."/>
            <person name="Konstantinidis K.T."/>
            <person name="Eloe-Fadrosh E.A."/>
            <person name="Kyrpides N.C."/>
            <person name="Woyke T."/>
        </authorList>
    </citation>
    <scope>NUCLEOTIDE SEQUENCE</scope>
    <source>
        <strain evidence="1">GVMAG-M-3300023179-150</strain>
    </source>
</reference>
<proteinExistence type="predicted"/>
<dbReference type="EMBL" id="MN739751">
    <property type="protein sequence ID" value="QHT24896.1"/>
    <property type="molecule type" value="Genomic_DNA"/>
</dbReference>